<dbReference type="InterPro" id="IPR051048">
    <property type="entry name" value="Peptidase_S8/S53_subtilisin"/>
</dbReference>
<dbReference type="AlphaFoldDB" id="A0A9P4ITD5"/>
<dbReference type="InterPro" id="IPR034058">
    <property type="entry name" value="TagA/B/C/D_pept_dom"/>
</dbReference>
<feature type="active site" description="Charge relay system" evidence="5">
    <location>
        <position position="457"/>
    </location>
</feature>
<dbReference type="Gene3D" id="2.60.120.380">
    <property type="match status" value="1"/>
</dbReference>
<dbReference type="CDD" id="cd04842">
    <property type="entry name" value="Peptidases_S8_Kp43_protease"/>
    <property type="match status" value="1"/>
</dbReference>
<proteinExistence type="inferred from homology"/>
<evidence type="ECO:0000256" key="2">
    <source>
        <dbReference type="ARBA" id="ARBA00022670"/>
    </source>
</evidence>
<evidence type="ECO:0000259" key="6">
    <source>
        <dbReference type="Pfam" id="PF00082"/>
    </source>
</evidence>
<dbReference type="Proteomes" id="UP000799439">
    <property type="component" value="Unassembled WGS sequence"/>
</dbReference>
<evidence type="ECO:0000256" key="4">
    <source>
        <dbReference type="ARBA" id="ARBA00022825"/>
    </source>
</evidence>
<name>A0A9P4ITD5_9PEZI</name>
<dbReference type="InterPro" id="IPR000209">
    <property type="entry name" value="Peptidase_S8/S53_dom"/>
</dbReference>
<reference evidence="7" key="1">
    <citation type="journal article" date="2020" name="Stud. Mycol.">
        <title>101 Dothideomycetes genomes: a test case for predicting lifestyles and emergence of pathogens.</title>
        <authorList>
            <person name="Haridas S."/>
            <person name="Albert R."/>
            <person name="Binder M."/>
            <person name="Bloem J."/>
            <person name="Labutti K."/>
            <person name="Salamov A."/>
            <person name="Andreopoulos B."/>
            <person name="Baker S."/>
            <person name="Barry K."/>
            <person name="Bills G."/>
            <person name="Bluhm B."/>
            <person name="Cannon C."/>
            <person name="Castanera R."/>
            <person name="Culley D."/>
            <person name="Daum C."/>
            <person name="Ezra D."/>
            <person name="Gonzalez J."/>
            <person name="Henrissat B."/>
            <person name="Kuo A."/>
            <person name="Liang C."/>
            <person name="Lipzen A."/>
            <person name="Lutzoni F."/>
            <person name="Magnuson J."/>
            <person name="Mondo S."/>
            <person name="Nolan M."/>
            <person name="Ohm R."/>
            <person name="Pangilinan J."/>
            <person name="Park H.-J."/>
            <person name="Ramirez L."/>
            <person name="Alfaro M."/>
            <person name="Sun H."/>
            <person name="Tritt A."/>
            <person name="Yoshinaga Y."/>
            <person name="Zwiers L.-H."/>
            <person name="Turgeon B."/>
            <person name="Goodwin S."/>
            <person name="Spatafora J."/>
            <person name="Crous P."/>
            <person name="Grigoriev I."/>
        </authorList>
    </citation>
    <scope>NUCLEOTIDE SEQUENCE</scope>
    <source>
        <strain evidence="7">CBS 260.36</strain>
    </source>
</reference>
<dbReference type="Gene3D" id="3.40.50.200">
    <property type="entry name" value="Peptidase S8/S53 domain"/>
    <property type="match status" value="1"/>
</dbReference>
<sequence length="641" mass="68257">MKPLVFNGNRVRLDDVTSGPNWSSFASLGTDYIIIECKDTLSQSQKAQLEHEGAVIQEYVGNNSYLAFYQPNDLTNIKSLEFVAAVALYPAKAKLVGHLADKTLVYGSDPKDLVVTLHERGDDEVDQKLARTAVAQVTGLSEDSIKITNNTLHLSLSPDQLKALSSVDAIKSIEEAKTKILCNDIARKILGVGTKVNGTIYDGGGETVAVADTGLDSGDVATLHPAFKGRIKALVGISRPGKSDDPIGHGTHVCGSILGVSVPESSNSNIQGTAPGASLVMQSLTDGKGVKSLSPSELEKLFLDAYEKYGARIHSNSWQNSWQAQQQPYNDESRTIDNCVWNNKDLLICFAAGNDGIQQPTNTVGAMAAAKNCLTVGAVDSTRASLEGALQINTDRQNDPTQIAYYSSRGPTAEQRIKPDVVAPGTTILSARSTKAPPFTKYGVSPDPYWTFNTGTSMATPLVAGCAAALRQYLGTIGISNPSAALLKALLINGAYALHHAHNGSEGFGCVNLANTMIPRLSEDAGFIEGEAFTDKGQNVSVLTVAPPARNGVTLKVTLVYTDYPGQALQNNLNLQVTTSDGSKRNGNMASSSRIDWYNNVEQVIWKGIPAGKATLEVVATSITFAPQDFALVWRVIPSEG</sequence>
<evidence type="ECO:0000256" key="1">
    <source>
        <dbReference type="ARBA" id="ARBA00011073"/>
    </source>
</evidence>
<feature type="domain" description="Peptidase S8/S53" evidence="6">
    <location>
        <begin position="204"/>
        <end position="509"/>
    </location>
</feature>
<evidence type="ECO:0000313" key="8">
    <source>
        <dbReference type="Proteomes" id="UP000799439"/>
    </source>
</evidence>
<evidence type="ECO:0000256" key="5">
    <source>
        <dbReference type="PROSITE-ProRule" id="PRU01240"/>
    </source>
</evidence>
<dbReference type="InterPro" id="IPR023828">
    <property type="entry name" value="Peptidase_S8_Ser-AS"/>
</dbReference>
<dbReference type="PANTHER" id="PTHR43399">
    <property type="entry name" value="SUBTILISIN-RELATED"/>
    <property type="match status" value="1"/>
</dbReference>
<dbReference type="InterPro" id="IPR015500">
    <property type="entry name" value="Peptidase_S8_subtilisin-rel"/>
</dbReference>
<comment type="similarity">
    <text evidence="1 5">Belongs to the peptidase S8 family.</text>
</comment>
<gene>
    <name evidence="7" type="ORF">K461DRAFT_231298</name>
</gene>
<dbReference type="InterPro" id="IPR022398">
    <property type="entry name" value="Peptidase_S8_His-AS"/>
</dbReference>
<comment type="caution">
    <text evidence="7">The sequence shown here is derived from an EMBL/GenBank/DDBJ whole genome shotgun (WGS) entry which is preliminary data.</text>
</comment>
<dbReference type="PANTHER" id="PTHR43399:SF4">
    <property type="entry name" value="CELL WALL-ASSOCIATED PROTEASE"/>
    <property type="match status" value="1"/>
</dbReference>
<evidence type="ECO:0000256" key="3">
    <source>
        <dbReference type="ARBA" id="ARBA00022801"/>
    </source>
</evidence>
<dbReference type="GO" id="GO:0004252">
    <property type="term" value="F:serine-type endopeptidase activity"/>
    <property type="evidence" value="ECO:0007669"/>
    <property type="project" value="UniProtKB-UniRule"/>
</dbReference>
<protein>
    <submittedName>
        <fullName evidence="7">Subtilisin</fullName>
    </submittedName>
</protein>
<dbReference type="GO" id="GO:0006508">
    <property type="term" value="P:proteolysis"/>
    <property type="evidence" value="ECO:0007669"/>
    <property type="project" value="UniProtKB-KW"/>
</dbReference>
<keyword evidence="3 5" id="KW-0378">Hydrolase</keyword>
<keyword evidence="8" id="KW-1185">Reference proteome</keyword>
<keyword evidence="4 5" id="KW-0720">Serine protease</keyword>
<dbReference type="Pfam" id="PF00082">
    <property type="entry name" value="Peptidase_S8"/>
    <property type="match status" value="1"/>
</dbReference>
<dbReference type="PROSITE" id="PS00138">
    <property type="entry name" value="SUBTILASE_SER"/>
    <property type="match status" value="1"/>
</dbReference>
<feature type="active site" description="Charge relay system" evidence="5">
    <location>
        <position position="249"/>
    </location>
</feature>
<dbReference type="SUPFAM" id="SSF52743">
    <property type="entry name" value="Subtilisin-like"/>
    <property type="match status" value="1"/>
</dbReference>
<dbReference type="EMBL" id="ML996091">
    <property type="protein sequence ID" value="KAF2149662.1"/>
    <property type="molecule type" value="Genomic_DNA"/>
</dbReference>
<dbReference type="PRINTS" id="PR00723">
    <property type="entry name" value="SUBTILISIN"/>
</dbReference>
<dbReference type="OrthoDB" id="10256524at2759"/>
<dbReference type="InterPro" id="IPR008979">
    <property type="entry name" value="Galactose-bd-like_sf"/>
</dbReference>
<keyword evidence="2 5" id="KW-0645">Protease</keyword>
<evidence type="ECO:0000313" key="7">
    <source>
        <dbReference type="EMBL" id="KAF2149662.1"/>
    </source>
</evidence>
<dbReference type="InterPro" id="IPR036852">
    <property type="entry name" value="Peptidase_S8/S53_dom_sf"/>
</dbReference>
<dbReference type="PROSITE" id="PS00137">
    <property type="entry name" value="SUBTILASE_HIS"/>
    <property type="match status" value="1"/>
</dbReference>
<feature type="active site" description="Charge relay system" evidence="5">
    <location>
        <position position="212"/>
    </location>
</feature>
<dbReference type="PROSITE" id="PS51892">
    <property type="entry name" value="SUBTILASE"/>
    <property type="match status" value="1"/>
</dbReference>
<organism evidence="7 8">
    <name type="scientific">Myriangium duriaei CBS 260.36</name>
    <dbReference type="NCBI Taxonomy" id="1168546"/>
    <lineage>
        <taxon>Eukaryota</taxon>
        <taxon>Fungi</taxon>
        <taxon>Dikarya</taxon>
        <taxon>Ascomycota</taxon>
        <taxon>Pezizomycotina</taxon>
        <taxon>Dothideomycetes</taxon>
        <taxon>Dothideomycetidae</taxon>
        <taxon>Myriangiales</taxon>
        <taxon>Myriangiaceae</taxon>
        <taxon>Myriangium</taxon>
    </lineage>
</organism>
<dbReference type="SUPFAM" id="SSF49785">
    <property type="entry name" value="Galactose-binding domain-like"/>
    <property type="match status" value="1"/>
</dbReference>
<accession>A0A9P4ITD5</accession>